<evidence type="ECO:0000259" key="1">
    <source>
        <dbReference type="Pfam" id="PF00561"/>
    </source>
</evidence>
<dbReference type="InterPro" id="IPR050471">
    <property type="entry name" value="AB_hydrolase"/>
</dbReference>
<dbReference type="EMBL" id="MWPH01000003">
    <property type="protein sequence ID" value="OVE83984.1"/>
    <property type="molecule type" value="Genomic_DNA"/>
</dbReference>
<accession>A0A202E714</accession>
<dbReference type="InterPro" id="IPR000073">
    <property type="entry name" value="AB_hydrolase_1"/>
</dbReference>
<evidence type="ECO:0000313" key="2">
    <source>
        <dbReference type="EMBL" id="OVE83984.1"/>
    </source>
</evidence>
<dbReference type="Proteomes" id="UP000196084">
    <property type="component" value="Unassembled WGS sequence"/>
</dbReference>
<dbReference type="PANTHER" id="PTHR43433:SF10">
    <property type="entry name" value="AB HYDROLASE-1 DOMAIN-CONTAINING PROTEIN"/>
    <property type="match status" value="1"/>
</dbReference>
<comment type="caution">
    <text evidence="2">The sequence shown here is derived from an EMBL/GenBank/DDBJ whole genome shotgun (WGS) entry which is preliminary data.</text>
</comment>
<reference evidence="2 3" key="1">
    <citation type="submission" date="2017-02" db="EMBL/GenBank/DDBJ databases">
        <title>Natronthermophilus aegyptiacus gen. nov.,sp. nov., an aerobic, extremely halophilic alkalithermophilic archaeon isolated from the athalassohaline Wadi An Natrun, Egypt.</title>
        <authorList>
            <person name="Zhao B."/>
        </authorList>
    </citation>
    <scope>NUCLEOTIDE SEQUENCE [LARGE SCALE GENOMIC DNA]</scope>
    <source>
        <strain evidence="2 3">CGMCC 1.3597</strain>
    </source>
</reference>
<name>A0A202E714_9EURY</name>
<evidence type="ECO:0000313" key="3">
    <source>
        <dbReference type="Proteomes" id="UP000196084"/>
    </source>
</evidence>
<organism evidence="2 3">
    <name type="scientific">Natronolimnobius baerhuensis</name>
    <dbReference type="NCBI Taxonomy" id="253108"/>
    <lineage>
        <taxon>Archaea</taxon>
        <taxon>Methanobacteriati</taxon>
        <taxon>Methanobacteriota</taxon>
        <taxon>Stenosarchaea group</taxon>
        <taxon>Halobacteria</taxon>
        <taxon>Halobacteriales</taxon>
        <taxon>Natrialbaceae</taxon>
        <taxon>Natronolimnobius</taxon>
    </lineage>
</organism>
<proteinExistence type="predicted"/>
<protein>
    <submittedName>
        <fullName evidence="2">Alpha/beta hydrolase</fullName>
    </submittedName>
</protein>
<dbReference type="AlphaFoldDB" id="A0A202E714"/>
<dbReference type="GO" id="GO:0016787">
    <property type="term" value="F:hydrolase activity"/>
    <property type="evidence" value="ECO:0007669"/>
    <property type="project" value="UniProtKB-KW"/>
</dbReference>
<dbReference type="Pfam" id="PF00561">
    <property type="entry name" value="Abhydrolase_1"/>
    <property type="match status" value="1"/>
</dbReference>
<dbReference type="PRINTS" id="PR00111">
    <property type="entry name" value="ABHYDROLASE"/>
</dbReference>
<gene>
    <name evidence="2" type="ORF">B2G88_12820</name>
</gene>
<keyword evidence="3" id="KW-1185">Reference proteome</keyword>
<feature type="domain" description="AB hydrolase-1" evidence="1">
    <location>
        <begin position="19"/>
        <end position="132"/>
    </location>
</feature>
<dbReference type="InterPro" id="IPR029058">
    <property type="entry name" value="AB_hydrolase_fold"/>
</dbReference>
<keyword evidence="2" id="KW-0378">Hydrolase</keyword>
<dbReference type="PANTHER" id="PTHR43433">
    <property type="entry name" value="HYDROLASE, ALPHA/BETA FOLD FAMILY PROTEIN"/>
    <property type="match status" value="1"/>
</dbReference>
<dbReference type="SUPFAM" id="SSF53474">
    <property type="entry name" value="alpha/beta-Hydrolases"/>
    <property type="match status" value="1"/>
</dbReference>
<sequence length="259" mass="27390">MSDGRTLAYATFGPADGTPLVFHHGTPGSSILGAVLSYAARGQGVRLIAPTRPGYGRSDPYPEGTLETWADDCAELADELGLESFAVAGFSGGGPYALAVADALPERVTAAGIVSAPVPESAGVFGTLARFPRLLGLAFRASNAFARYRGDEFVVDQLTERSLHDITVRIVGRDFRTALENGPAGAVRESRLLAGEWSLPDPGSAVETTVWHGTGDTNVALEPVRSVYAEREHTTFHTVENDHLGTLISVRKDLVAIAE</sequence>
<dbReference type="Gene3D" id="3.40.50.1820">
    <property type="entry name" value="alpha/beta hydrolase"/>
    <property type="match status" value="1"/>
</dbReference>